<dbReference type="PROSITE" id="PS50969">
    <property type="entry name" value="FCP1"/>
    <property type="match status" value="1"/>
</dbReference>
<evidence type="ECO:0000313" key="4">
    <source>
        <dbReference type="Proteomes" id="UP001217417"/>
    </source>
</evidence>
<dbReference type="Pfam" id="PF03031">
    <property type="entry name" value="NIF"/>
    <property type="match status" value="1"/>
</dbReference>
<accession>A0AAD7VTL6</accession>
<dbReference type="InterPro" id="IPR004274">
    <property type="entry name" value="FCP1_dom"/>
</dbReference>
<dbReference type="RefSeq" id="XP_056043735.1">
    <property type="nucleotide sequence ID" value="XM_056187501.1"/>
</dbReference>
<reference evidence="3" key="1">
    <citation type="submission" date="2023-03" db="EMBL/GenBank/DDBJ databases">
        <title>Near-Complete genome sequence of Lipomyces tetrasporous NRRL Y-64009, an oleaginous yeast capable of growing on lignocellulosic hydrolysates.</title>
        <authorList>
            <consortium name="Lawrence Berkeley National Laboratory"/>
            <person name="Jagtap S.S."/>
            <person name="Liu J.-J."/>
            <person name="Walukiewicz H.E."/>
            <person name="Pangilinan J."/>
            <person name="Lipzen A."/>
            <person name="Ahrendt S."/>
            <person name="Koriabine M."/>
            <person name="Cobaugh K."/>
            <person name="Salamov A."/>
            <person name="Yoshinaga Y."/>
            <person name="Ng V."/>
            <person name="Daum C."/>
            <person name="Grigoriev I.V."/>
            <person name="Slininger P.J."/>
            <person name="Dien B.S."/>
            <person name="Jin Y.-S."/>
            <person name="Rao C.V."/>
        </authorList>
    </citation>
    <scope>NUCLEOTIDE SEQUENCE</scope>
    <source>
        <strain evidence="3">NRRL Y-64009</strain>
    </source>
</reference>
<dbReference type="GO" id="GO:0009651">
    <property type="term" value="P:response to salt stress"/>
    <property type="evidence" value="ECO:0007669"/>
    <property type="project" value="UniProtKB-ARBA"/>
</dbReference>
<feature type="compositionally biased region" description="Low complexity" evidence="1">
    <location>
        <begin position="154"/>
        <end position="163"/>
    </location>
</feature>
<feature type="compositionally biased region" description="Low complexity" evidence="1">
    <location>
        <begin position="57"/>
        <end position="68"/>
    </location>
</feature>
<dbReference type="GO" id="GO:0016791">
    <property type="term" value="F:phosphatase activity"/>
    <property type="evidence" value="ECO:0007669"/>
    <property type="project" value="InterPro"/>
</dbReference>
<evidence type="ECO:0000256" key="1">
    <source>
        <dbReference type="SAM" id="MobiDB-lite"/>
    </source>
</evidence>
<proteinExistence type="predicted"/>
<dbReference type="InterPro" id="IPR036412">
    <property type="entry name" value="HAD-like_sf"/>
</dbReference>
<feature type="region of interest" description="Disordered" evidence="1">
    <location>
        <begin position="1"/>
        <end position="31"/>
    </location>
</feature>
<sequence length="480" mass="52328">MTSEKQQAPYPRRLSASVLTQQPSPPPHRDTFLSRLVSSLLCCCASTPYDDGRRSESTSGGAPSSSARAYHHSRTVAVAHARDSASVGLRQDDDVEEKRRAQEEDEEEVTETPTTSSQDIILDNVPKDIAEKAGEPRRGEEEEDDVGQRRSRRSSNASSTGSRRTADELDADSSVVSHEVSFRDSFEREKSAGKTSVGEMLMRTGQHGGQEAAVAAAAAAVVAAASAAATTTNDDEGGVDAIPHVSTPVSTLTVEEQSILARGRVEIYHSLQPDQVTEYGPATPTEAGAKPPLSLLAPVTDALRGRKCLVLDLDETLVHSSFKYLQQADFVIPVEIEGQYHNVYVIKRPGVDEFMRRVGHVYEIVVFTASVSKYGDPLLDQLDVHGVVHHRLFRESCYNHQGNYVKDLSQLGRPLEDVIILDNSPASYIFHPQHAVPVSSWFSDAHDNELLDLVPFLEDLASGRVRDVSLVLDVGIPAVE</sequence>
<dbReference type="FunFam" id="3.40.50.1000:FF:000043">
    <property type="entry name" value="General stress response phosphoprotein phosphatase Psr1/2"/>
    <property type="match status" value="1"/>
</dbReference>
<dbReference type="AlphaFoldDB" id="A0AAD7VTL6"/>
<dbReference type="GO" id="GO:0034605">
    <property type="term" value="P:cellular response to heat"/>
    <property type="evidence" value="ECO:0007669"/>
    <property type="project" value="UniProtKB-ARBA"/>
</dbReference>
<gene>
    <name evidence="3" type="ORF">POJ06DRAFT_252263</name>
</gene>
<dbReference type="InterPro" id="IPR050365">
    <property type="entry name" value="TIM50"/>
</dbReference>
<feature type="compositionally biased region" description="Basic and acidic residues" evidence="1">
    <location>
        <begin position="180"/>
        <end position="192"/>
    </location>
</feature>
<dbReference type="InterPro" id="IPR023214">
    <property type="entry name" value="HAD_sf"/>
</dbReference>
<feature type="compositionally biased region" description="Basic and acidic residues" evidence="1">
    <location>
        <begin position="90"/>
        <end position="102"/>
    </location>
</feature>
<dbReference type="NCBIfam" id="TIGR02251">
    <property type="entry name" value="HIF-SF_euk"/>
    <property type="match status" value="1"/>
</dbReference>
<keyword evidence="4" id="KW-1185">Reference proteome</keyword>
<feature type="domain" description="FCP1 homology" evidence="2">
    <location>
        <begin position="302"/>
        <end position="460"/>
    </location>
</feature>
<dbReference type="SUPFAM" id="SSF56784">
    <property type="entry name" value="HAD-like"/>
    <property type="match status" value="1"/>
</dbReference>
<dbReference type="Gene3D" id="3.40.50.1000">
    <property type="entry name" value="HAD superfamily/HAD-like"/>
    <property type="match status" value="1"/>
</dbReference>
<dbReference type="CDD" id="cd07521">
    <property type="entry name" value="HAD_FCP1-like"/>
    <property type="match status" value="1"/>
</dbReference>
<dbReference type="GO" id="GO:1904262">
    <property type="term" value="P:negative regulation of TORC1 signaling"/>
    <property type="evidence" value="ECO:0007669"/>
    <property type="project" value="UniProtKB-ARBA"/>
</dbReference>
<dbReference type="GO" id="GO:0045944">
    <property type="term" value="P:positive regulation of transcription by RNA polymerase II"/>
    <property type="evidence" value="ECO:0007669"/>
    <property type="project" value="UniProtKB-ARBA"/>
</dbReference>
<evidence type="ECO:0000313" key="3">
    <source>
        <dbReference type="EMBL" id="KAJ8100285.1"/>
    </source>
</evidence>
<dbReference type="Proteomes" id="UP001217417">
    <property type="component" value="Unassembled WGS sequence"/>
</dbReference>
<dbReference type="SMART" id="SM00577">
    <property type="entry name" value="CPDc"/>
    <property type="match status" value="1"/>
</dbReference>
<protein>
    <submittedName>
        <fullName evidence="3">NIF-domain-containing protein</fullName>
    </submittedName>
</protein>
<feature type="region of interest" description="Disordered" evidence="1">
    <location>
        <begin position="47"/>
        <end position="195"/>
    </location>
</feature>
<dbReference type="GeneID" id="80882667"/>
<name>A0AAD7VTL6_9ASCO</name>
<organism evidence="3 4">
    <name type="scientific">Lipomyces tetrasporus</name>
    <dbReference type="NCBI Taxonomy" id="54092"/>
    <lineage>
        <taxon>Eukaryota</taxon>
        <taxon>Fungi</taxon>
        <taxon>Dikarya</taxon>
        <taxon>Ascomycota</taxon>
        <taxon>Saccharomycotina</taxon>
        <taxon>Lipomycetes</taxon>
        <taxon>Lipomycetales</taxon>
        <taxon>Lipomycetaceae</taxon>
        <taxon>Lipomyces</taxon>
    </lineage>
</organism>
<feature type="compositionally biased region" description="Basic and acidic residues" evidence="1">
    <location>
        <begin position="125"/>
        <end position="140"/>
    </location>
</feature>
<dbReference type="PANTHER" id="PTHR12210">
    <property type="entry name" value="DULLARD PROTEIN PHOSPHATASE"/>
    <property type="match status" value="1"/>
</dbReference>
<dbReference type="EMBL" id="JARPMG010000005">
    <property type="protein sequence ID" value="KAJ8100285.1"/>
    <property type="molecule type" value="Genomic_DNA"/>
</dbReference>
<comment type="caution">
    <text evidence="3">The sequence shown here is derived from an EMBL/GenBank/DDBJ whole genome shotgun (WGS) entry which is preliminary data.</text>
</comment>
<dbReference type="GO" id="GO:0034198">
    <property type="term" value="P:cellular response to amino acid starvation"/>
    <property type="evidence" value="ECO:0007669"/>
    <property type="project" value="UniProtKB-ARBA"/>
</dbReference>
<evidence type="ECO:0000259" key="2">
    <source>
        <dbReference type="PROSITE" id="PS50969"/>
    </source>
</evidence>
<dbReference type="InterPro" id="IPR011948">
    <property type="entry name" value="Dullard_phosphatase"/>
</dbReference>